<dbReference type="PANTHER" id="PTHR12935:SF0">
    <property type="entry name" value="GAMMA-GLUTAMYLCYCLOTRANSFERASE"/>
    <property type="match status" value="1"/>
</dbReference>
<feature type="region of interest" description="Disordered" evidence="5">
    <location>
        <begin position="324"/>
        <end position="347"/>
    </location>
</feature>
<feature type="binding site" evidence="4">
    <location>
        <begin position="66"/>
        <end position="71"/>
    </location>
    <ligand>
        <name>substrate</name>
    </ligand>
</feature>
<feature type="active site" description="Proton acceptor" evidence="3">
    <location>
        <position position="156"/>
    </location>
</feature>
<evidence type="ECO:0000256" key="2">
    <source>
        <dbReference type="ARBA" id="ARBA00023239"/>
    </source>
</evidence>
<dbReference type="EC" id="4.3.2.9" evidence="1"/>
<dbReference type="GO" id="GO:0003839">
    <property type="term" value="F:gamma-glutamylcyclotransferase activity"/>
    <property type="evidence" value="ECO:0007669"/>
    <property type="project" value="UniProtKB-EC"/>
</dbReference>
<dbReference type="InterPro" id="IPR017939">
    <property type="entry name" value="G-Glutamylcylcotransferase"/>
</dbReference>
<proteinExistence type="predicted"/>
<evidence type="ECO:0000313" key="7">
    <source>
        <dbReference type="EMBL" id="CEJ93821.1"/>
    </source>
</evidence>
<organism evidence="7 8">
    <name type="scientific">[Torrubiella] hemipterigena</name>
    <dbReference type="NCBI Taxonomy" id="1531966"/>
    <lineage>
        <taxon>Eukaryota</taxon>
        <taxon>Fungi</taxon>
        <taxon>Dikarya</taxon>
        <taxon>Ascomycota</taxon>
        <taxon>Pezizomycotina</taxon>
        <taxon>Sordariomycetes</taxon>
        <taxon>Hypocreomycetidae</taxon>
        <taxon>Hypocreales</taxon>
        <taxon>Clavicipitaceae</taxon>
        <taxon>Clavicipitaceae incertae sedis</taxon>
        <taxon>'Torrubiella' clade</taxon>
    </lineage>
</organism>
<keyword evidence="8" id="KW-1185">Reference proteome</keyword>
<dbReference type="PANTHER" id="PTHR12935">
    <property type="entry name" value="GAMMA-GLUTAMYLCYCLOTRANSFERASE"/>
    <property type="match status" value="1"/>
</dbReference>
<evidence type="ECO:0000256" key="5">
    <source>
        <dbReference type="SAM" id="MobiDB-lite"/>
    </source>
</evidence>
<keyword evidence="2" id="KW-0456">Lyase</keyword>
<evidence type="ECO:0000313" key="8">
    <source>
        <dbReference type="Proteomes" id="UP000039046"/>
    </source>
</evidence>
<reference evidence="7 8" key="1">
    <citation type="journal article" date="2015" name="Genome Announc.">
        <title>Draft Genome Sequence and Gene Annotation of the Entomopathogenic Fungus Verticillium hemipterigenum.</title>
        <authorList>
            <person name="Horn F."/>
            <person name="Habel A."/>
            <person name="Scharf D.H."/>
            <person name="Dworschak J."/>
            <person name="Brakhage A.A."/>
            <person name="Guthke R."/>
            <person name="Hertweck C."/>
            <person name="Linde J."/>
        </authorList>
    </citation>
    <scope>NUCLEOTIDE SEQUENCE [LARGE SCALE GENOMIC DNA]</scope>
</reference>
<feature type="transmembrane region" description="Helical" evidence="6">
    <location>
        <begin position="268"/>
        <end position="288"/>
    </location>
</feature>
<evidence type="ECO:0000256" key="1">
    <source>
        <dbReference type="ARBA" id="ARBA00012346"/>
    </source>
</evidence>
<dbReference type="Gene3D" id="3.10.490.10">
    <property type="entry name" value="Gamma-glutamyl cyclotransferase-like"/>
    <property type="match status" value="1"/>
</dbReference>
<dbReference type="AlphaFoldDB" id="A0A0A1T9S5"/>
<dbReference type="HOGENOM" id="CLU_030506_1_0_1"/>
<dbReference type="OrthoDB" id="2017317at2759"/>
<keyword evidence="6" id="KW-0472">Membrane</keyword>
<keyword evidence="6" id="KW-0812">Transmembrane</keyword>
<evidence type="ECO:0000256" key="3">
    <source>
        <dbReference type="PIRSR" id="PIRSR617939-1"/>
    </source>
</evidence>
<protein>
    <recommendedName>
        <fullName evidence="1">gamma-glutamylcyclotransferase</fullName>
        <ecNumber evidence="1">4.3.2.9</ecNumber>
    </recommendedName>
</protein>
<dbReference type="STRING" id="1531966.A0A0A1T9S5"/>
<evidence type="ECO:0000256" key="6">
    <source>
        <dbReference type="SAM" id="Phobius"/>
    </source>
</evidence>
<gene>
    <name evidence="7" type="ORF">VHEMI09388</name>
</gene>
<name>A0A0A1T9S5_9HYPO</name>
<dbReference type="EMBL" id="CDHN01000006">
    <property type="protein sequence ID" value="CEJ93821.1"/>
    <property type="molecule type" value="Genomic_DNA"/>
</dbReference>
<evidence type="ECO:0000256" key="4">
    <source>
        <dbReference type="PIRSR" id="PIRSR617939-2"/>
    </source>
</evidence>
<feature type="binding site" evidence="4">
    <location>
        <position position="228"/>
    </location>
    <ligand>
        <name>substrate</name>
    </ligand>
</feature>
<keyword evidence="6" id="KW-1133">Transmembrane helix</keyword>
<dbReference type="Proteomes" id="UP000039046">
    <property type="component" value="Unassembled WGS sequence"/>
</dbReference>
<accession>A0A0A1T9S5</accession>
<sequence>MAQPNGSAQGAGIAVLQKLDITEHEAPSDSYPPISSIQSTCSKRLFAAENERTSNSDDLASDTVLYLAYGSNMSAQTFLGMRKIRPLSEMNVSVPTLKLNFSLPGIAYQEPCFANVEYREPSEKEQLQLNGKWDGRLLGVVYEVTKADYRNIMRTEGGGTSYQEIIVPCVPIPTDGDASKLPKTFMARTLYAPRLPKGQDPCDRSWWERLTTGPYRHDSYYAQPSLRYLNLLRTGAEEHGLPGFYQDYLQNLQPFTKTTMAQRVGGTLYLLAWGPIILLIMKLSSLFADERGRAPKPLGTMATMSFNMAWMSYDSVYTRMFGEGERTQESETSSAGQIKTEEGSQLR</sequence>